<dbReference type="InterPro" id="IPR000322">
    <property type="entry name" value="Glyco_hydro_31_TIM"/>
</dbReference>
<dbReference type="GO" id="GO:0061634">
    <property type="term" value="F:alpha-D-xyloside xylohydrolase"/>
    <property type="evidence" value="ECO:0007669"/>
    <property type="project" value="UniProtKB-EC"/>
</dbReference>
<dbReference type="GO" id="GO:0005975">
    <property type="term" value="P:carbohydrate metabolic process"/>
    <property type="evidence" value="ECO:0007669"/>
    <property type="project" value="InterPro"/>
</dbReference>
<dbReference type="Proteomes" id="UP000251853">
    <property type="component" value="Unassembled WGS sequence"/>
</dbReference>
<dbReference type="InterPro" id="IPR017853">
    <property type="entry name" value="GH"/>
</dbReference>
<dbReference type="InterPro" id="IPR048395">
    <property type="entry name" value="Glyco_hydro_31_C"/>
</dbReference>
<dbReference type="SUPFAM" id="SSF51445">
    <property type="entry name" value="(Trans)glycosidases"/>
    <property type="match status" value="1"/>
</dbReference>
<accession>A0A2X2U452</accession>
<evidence type="ECO:0000313" key="6">
    <source>
        <dbReference type="Proteomes" id="UP000251853"/>
    </source>
</evidence>
<dbReference type="EMBL" id="UAVW01000009">
    <property type="protein sequence ID" value="SQB10946.1"/>
    <property type="molecule type" value="Genomic_DNA"/>
</dbReference>
<dbReference type="SUPFAM" id="SSF51011">
    <property type="entry name" value="Glycosyl hydrolase domain"/>
    <property type="match status" value="1"/>
</dbReference>
<feature type="domain" description="Glycoside hydrolase family 31 TIM barrel" evidence="3">
    <location>
        <begin position="51"/>
        <end position="98"/>
    </location>
</feature>
<reference evidence="5 6" key="1">
    <citation type="submission" date="2018-06" db="EMBL/GenBank/DDBJ databases">
        <authorList>
            <consortium name="Pathogen Informatics"/>
            <person name="Doyle S."/>
        </authorList>
    </citation>
    <scope>NUCLEOTIDE SEQUENCE [LARGE SCALE GENOMIC DNA]</scope>
    <source>
        <strain evidence="5 6">NCTC11224</strain>
    </source>
</reference>
<organism evidence="5 6">
    <name type="scientific">Enterocloster clostridioformis</name>
    <dbReference type="NCBI Taxonomy" id="1531"/>
    <lineage>
        <taxon>Bacteria</taxon>
        <taxon>Bacillati</taxon>
        <taxon>Bacillota</taxon>
        <taxon>Clostridia</taxon>
        <taxon>Lachnospirales</taxon>
        <taxon>Lachnospiraceae</taxon>
        <taxon>Enterocloster</taxon>
    </lineage>
</organism>
<keyword evidence="2 5" id="KW-0378">Hydrolase</keyword>
<dbReference type="Pfam" id="PF21365">
    <property type="entry name" value="Glyco_hydro_31_3rd"/>
    <property type="match status" value="1"/>
</dbReference>
<dbReference type="EC" id="3.2.1.177" evidence="5"/>
<protein>
    <submittedName>
        <fullName evidence="5">Alpha-xylosidase</fullName>
        <ecNumber evidence="5">3.2.1.177</ecNumber>
    </submittedName>
</protein>
<evidence type="ECO:0000259" key="4">
    <source>
        <dbReference type="Pfam" id="PF21365"/>
    </source>
</evidence>
<keyword evidence="6" id="KW-1185">Reference proteome</keyword>
<name>A0A2X2U452_9FIRM</name>
<evidence type="ECO:0000256" key="1">
    <source>
        <dbReference type="ARBA" id="ARBA00007806"/>
    </source>
</evidence>
<comment type="similarity">
    <text evidence="1 2">Belongs to the glycosyl hydrolase 31 family.</text>
</comment>
<dbReference type="AlphaFoldDB" id="A0A2X2U452"/>
<proteinExistence type="inferred from homology"/>
<dbReference type="Gene3D" id="3.20.20.80">
    <property type="entry name" value="Glycosidases"/>
    <property type="match status" value="1"/>
</dbReference>
<evidence type="ECO:0000259" key="3">
    <source>
        <dbReference type="Pfam" id="PF01055"/>
    </source>
</evidence>
<dbReference type="PANTHER" id="PTHR22762:SF120">
    <property type="entry name" value="HETEROGLYCAN GLUCOSIDASE 1"/>
    <property type="match status" value="1"/>
</dbReference>
<evidence type="ECO:0000256" key="2">
    <source>
        <dbReference type="RuleBase" id="RU361185"/>
    </source>
</evidence>
<dbReference type="Pfam" id="PF01055">
    <property type="entry name" value="Glyco_hydro_31_2nd"/>
    <property type="match status" value="1"/>
</dbReference>
<gene>
    <name evidence="5" type="primary">yicI_3</name>
    <name evidence="5" type="ORF">NCTC11224_02290</name>
</gene>
<dbReference type="PANTHER" id="PTHR22762">
    <property type="entry name" value="ALPHA-GLUCOSIDASE"/>
    <property type="match status" value="1"/>
</dbReference>
<evidence type="ECO:0000313" key="5">
    <source>
        <dbReference type="EMBL" id="SQB10946.1"/>
    </source>
</evidence>
<keyword evidence="2 5" id="KW-0326">Glycosidase</keyword>
<sequence length="157" mass="18820">MVLYPWKTTTPKRLLHVKLIEPPYTERYVRWCERSEGEIIAFLLLDFCLRMQFGLLSTHSRLHGSKSYRVPWLFDDEALEVCRRFTRLKLRLMPYLYRMAVKSHETGIPSMRAMVMEFDRDPAARYLDMQYMLGDSLLVAPVFREDNEVEYYLPEGR</sequence>
<feature type="domain" description="Glycosyl hydrolase family 31 C-terminal" evidence="4">
    <location>
        <begin position="107"/>
        <end position="156"/>
    </location>
</feature>